<dbReference type="OrthoDB" id="1916310at2759"/>
<reference evidence="10 11" key="1">
    <citation type="journal article" date="2013" name="Genome Biol.">
        <title>Genome of Acanthamoeba castellanii highlights extensive lateral gene transfer and early evolution of tyrosine kinase signaling.</title>
        <authorList>
            <person name="Clarke M."/>
            <person name="Lohan A.J."/>
            <person name="Liu B."/>
            <person name="Lagkouvardos I."/>
            <person name="Roy S."/>
            <person name="Zafar N."/>
            <person name="Bertelli C."/>
            <person name="Schilde C."/>
            <person name="Kianianmomeni A."/>
            <person name="Burglin T.R."/>
            <person name="Frech C."/>
            <person name="Turcotte B."/>
            <person name="Kopec K.O."/>
            <person name="Synnott J.M."/>
            <person name="Choo C."/>
            <person name="Paponov I."/>
            <person name="Finkler A."/>
            <person name="Soon Heng Tan C."/>
            <person name="Hutchins A.P."/>
            <person name="Weinmeier T."/>
            <person name="Rattei T."/>
            <person name="Chu J.S."/>
            <person name="Gimenez G."/>
            <person name="Irimia M."/>
            <person name="Rigden D.J."/>
            <person name="Fitzpatrick D.A."/>
            <person name="Lorenzo-Morales J."/>
            <person name="Bateman A."/>
            <person name="Chiu C.H."/>
            <person name="Tang P."/>
            <person name="Hegemann P."/>
            <person name="Fromm H."/>
            <person name="Raoult D."/>
            <person name="Greub G."/>
            <person name="Miranda-Saavedra D."/>
            <person name="Chen N."/>
            <person name="Nash P."/>
            <person name="Ginger M.L."/>
            <person name="Horn M."/>
            <person name="Schaap P."/>
            <person name="Caler L."/>
            <person name="Loftus B."/>
        </authorList>
    </citation>
    <scope>NUCLEOTIDE SEQUENCE [LARGE SCALE GENOMIC DNA]</scope>
    <source>
        <strain evidence="10 11">Neff</strain>
    </source>
</reference>
<evidence type="ECO:0000256" key="8">
    <source>
        <dbReference type="ARBA" id="ARBA00023136"/>
    </source>
</evidence>
<keyword evidence="5" id="KW-0999">Mitochondrion inner membrane</keyword>
<evidence type="ECO:0000256" key="2">
    <source>
        <dbReference type="ARBA" id="ARBA00004273"/>
    </source>
</evidence>
<evidence type="ECO:0000256" key="1">
    <source>
        <dbReference type="ARBA" id="ARBA00002689"/>
    </source>
</evidence>
<dbReference type="GO" id="GO:0061617">
    <property type="term" value="C:MICOS complex"/>
    <property type="evidence" value="ECO:0007669"/>
    <property type="project" value="InterPro"/>
</dbReference>
<dbReference type="AlphaFoldDB" id="L8HHA0"/>
<dbReference type="EMBL" id="KB007811">
    <property type="protein sequence ID" value="ELR24572.1"/>
    <property type="molecule type" value="Genomic_DNA"/>
</dbReference>
<dbReference type="InterPro" id="IPR007512">
    <property type="entry name" value="Mic10"/>
</dbReference>
<keyword evidence="6 9" id="KW-1133">Transmembrane helix</keyword>
<feature type="transmembrane region" description="Helical" evidence="9">
    <location>
        <begin position="21"/>
        <end position="40"/>
    </location>
</feature>
<keyword evidence="7" id="KW-0496">Mitochondrion</keyword>
<evidence type="ECO:0000256" key="3">
    <source>
        <dbReference type="ARBA" id="ARBA00006792"/>
    </source>
</evidence>
<evidence type="ECO:0000256" key="7">
    <source>
        <dbReference type="ARBA" id="ARBA00023128"/>
    </source>
</evidence>
<proteinExistence type="inferred from homology"/>
<dbReference type="RefSeq" id="XP_004356472.1">
    <property type="nucleotide sequence ID" value="XM_004356419.1"/>
</dbReference>
<protein>
    <recommendedName>
        <fullName evidence="12">MICOS complex subunit MIC10</fullName>
    </recommendedName>
</protein>
<keyword evidence="11" id="KW-1185">Reference proteome</keyword>
<dbReference type="VEuPathDB" id="AmoebaDB:ACA1_171460"/>
<dbReference type="Pfam" id="PF04418">
    <property type="entry name" value="DUF543"/>
    <property type="match status" value="1"/>
</dbReference>
<name>L8HHA0_ACACF</name>
<evidence type="ECO:0008006" key="12">
    <source>
        <dbReference type="Google" id="ProtNLM"/>
    </source>
</evidence>
<evidence type="ECO:0000313" key="11">
    <source>
        <dbReference type="Proteomes" id="UP000011083"/>
    </source>
</evidence>
<dbReference type="Proteomes" id="UP000011083">
    <property type="component" value="Unassembled WGS sequence"/>
</dbReference>
<evidence type="ECO:0000256" key="6">
    <source>
        <dbReference type="ARBA" id="ARBA00022989"/>
    </source>
</evidence>
<evidence type="ECO:0000256" key="5">
    <source>
        <dbReference type="ARBA" id="ARBA00022792"/>
    </source>
</evidence>
<comment type="function">
    <text evidence="1">Component of the MICOS complex, a large protein complex of the mitochondrial inner membrane that plays crucial roles in the maintenance of crista junctions, inner membrane architecture, and formation of contact sites to the outer membrane.</text>
</comment>
<evidence type="ECO:0000256" key="9">
    <source>
        <dbReference type="SAM" id="Phobius"/>
    </source>
</evidence>
<comment type="similarity">
    <text evidence="3">Belongs to the MICOS complex subunit Mic10 family.</text>
</comment>
<keyword evidence="4 9" id="KW-0812">Transmembrane</keyword>
<organism evidence="10 11">
    <name type="scientific">Acanthamoeba castellanii (strain ATCC 30010 / Neff)</name>
    <dbReference type="NCBI Taxonomy" id="1257118"/>
    <lineage>
        <taxon>Eukaryota</taxon>
        <taxon>Amoebozoa</taxon>
        <taxon>Discosea</taxon>
        <taxon>Longamoebia</taxon>
        <taxon>Centramoebida</taxon>
        <taxon>Acanthamoebidae</taxon>
        <taxon>Acanthamoeba</taxon>
    </lineage>
</organism>
<comment type="subcellular location">
    <subcellularLocation>
        <location evidence="2">Mitochondrion inner membrane</location>
    </subcellularLocation>
</comment>
<evidence type="ECO:0000313" key="10">
    <source>
        <dbReference type="EMBL" id="ELR24572.1"/>
    </source>
</evidence>
<accession>L8HHA0</accession>
<keyword evidence="8 9" id="KW-0472">Membrane</keyword>
<dbReference type="GeneID" id="14925593"/>
<gene>
    <name evidence="10" type="ORF">ACA1_171460</name>
</gene>
<dbReference type="KEGG" id="acan:ACA1_171460"/>
<evidence type="ECO:0000256" key="4">
    <source>
        <dbReference type="ARBA" id="ARBA00022692"/>
    </source>
</evidence>
<sequence length="97" mass="10538">MGDRVPSEFLVAKRWDYCSEAILRSTGYGALFGSLSLFLFGKRWMRLVGIGASAGAGFGLGVSECRASFNRATNYDPDRILVVPHGTKVQADGTPRH</sequence>